<sequence>MSGTATPTSGGDVSIYHQIGDTTYKLSDDPRGRLMYYINTICGLLNLKGIDPTIERYRKFHDYKDINDKGVQELLDTANCIRPRLLLGLCLFVDNEKCKKAGYASLTFPKTPSVIKRLQMPEDYVDLPNVGRIEITKVFVVKRSWLKYMFTEPYSALERGLQSYYLEEEEEEVVRREEENLRKMERTNCMCTVS</sequence>
<evidence type="ECO:0000313" key="1">
    <source>
        <dbReference type="EMBL" id="KAH3783637.1"/>
    </source>
</evidence>
<reference evidence="1" key="2">
    <citation type="submission" date="2020-11" db="EMBL/GenBank/DDBJ databases">
        <authorList>
            <person name="McCartney M.A."/>
            <person name="Auch B."/>
            <person name="Kono T."/>
            <person name="Mallez S."/>
            <person name="Becker A."/>
            <person name="Gohl D.M."/>
            <person name="Silverstein K.A.T."/>
            <person name="Koren S."/>
            <person name="Bechman K.B."/>
            <person name="Herman A."/>
            <person name="Abrahante J.E."/>
            <person name="Garbe J."/>
        </authorList>
    </citation>
    <scope>NUCLEOTIDE SEQUENCE</scope>
    <source>
        <strain evidence="1">Duluth1</strain>
        <tissue evidence="1">Whole animal</tissue>
    </source>
</reference>
<organism evidence="1 2">
    <name type="scientific">Dreissena polymorpha</name>
    <name type="common">Zebra mussel</name>
    <name type="synonym">Mytilus polymorpha</name>
    <dbReference type="NCBI Taxonomy" id="45954"/>
    <lineage>
        <taxon>Eukaryota</taxon>
        <taxon>Metazoa</taxon>
        <taxon>Spiralia</taxon>
        <taxon>Lophotrochozoa</taxon>
        <taxon>Mollusca</taxon>
        <taxon>Bivalvia</taxon>
        <taxon>Autobranchia</taxon>
        <taxon>Heteroconchia</taxon>
        <taxon>Euheterodonta</taxon>
        <taxon>Imparidentia</taxon>
        <taxon>Neoheterodontei</taxon>
        <taxon>Myida</taxon>
        <taxon>Dreissenoidea</taxon>
        <taxon>Dreissenidae</taxon>
        <taxon>Dreissena</taxon>
    </lineage>
</organism>
<proteinExistence type="predicted"/>
<dbReference type="AlphaFoldDB" id="A0A9D4ISU1"/>
<name>A0A9D4ISU1_DREPO</name>
<dbReference type="Proteomes" id="UP000828390">
    <property type="component" value="Unassembled WGS sequence"/>
</dbReference>
<keyword evidence="2" id="KW-1185">Reference proteome</keyword>
<accession>A0A9D4ISU1</accession>
<evidence type="ECO:0000313" key="2">
    <source>
        <dbReference type="Proteomes" id="UP000828390"/>
    </source>
</evidence>
<gene>
    <name evidence="1" type="ORF">DPMN_161579</name>
</gene>
<reference evidence="1" key="1">
    <citation type="journal article" date="2019" name="bioRxiv">
        <title>The Genome of the Zebra Mussel, Dreissena polymorpha: A Resource for Invasive Species Research.</title>
        <authorList>
            <person name="McCartney M.A."/>
            <person name="Auch B."/>
            <person name="Kono T."/>
            <person name="Mallez S."/>
            <person name="Zhang Y."/>
            <person name="Obille A."/>
            <person name="Becker A."/>
            <person name="Abrahante J.E."/>
            <person name="Garbe J."/>
            <person name="Badalamenti J.P."/>
            <person name="Herman A."/>
            <person name="Mangelson H."/>
            <person name="Liachko I."/>
            <person name="Sullivan S."/>
            <person name="Sone E.D."/>
            <person name="Koren S."/>
            <person name="Silverstein K.A.T."/>
            <person name="Beckman K.B."/>
            <person name="Gohl D.M."/>
        </authorList>
    </citation>
    <scope>NUCLEOTIDE SEQUENCE</scope>
    <source>
        <strain evidence="1">Duluth1</strain>
        <tissue evidence="1">Whole animal</tissue>
    </source>
</reference>
<comment type="caution">
    <text evidence="1">The sequence shown here is derived from an EMBL/GenBank/DDBJ whole genome shotgun (WGS) entry which is preliminary data.</text>
</comment>
<dbReference type="EMBL" id="JAIWYP010000008">
    <property type="protein sequence ID" value="KAH3783637.1"/>
    <property type="molecule type" value="Genomic_DNA"/>
</dbReference>
<protein>
    <submittedName>
        <fullName evidence="1">Uncharacterized protein</fullName>
    </submittedName>
</protein>